<proteinExistence type="predicted"/>
<dbReference type="Proteomes" id="UP000015104">
    <property type="component" value="Unassembled WGS sequence"/>
</dbReference>
<keyword evidence="2" id="KW-1185">Reference proteome</keyword>
<accession>T1JXS9</accession>
<reference evidence="1" key="2">
    <citation type="submission" date="2015-06" db="UniProtKB">
        <authorList>
            <consortium name="EnsemblMetazoa"/>
        </authorList>
    </citation>
    <scope>IDENTIFICATION</scope>
</reference>
<evidence type="ECO:0000313" key="2">
    <source>
        <dbReference type="Proteomes" id="UP000015104"/>
    </source>
</evidence>
<dbReference type="EnsemblMetazoa" id="tetur02g13110.1">
    <property type="protein sequence ID" value="tetur02g13110.1"/>
    <property type="gene ID" value="tetur02g13110"/>
</dbReference>
<sequence length="32" mass="3602">MATSSCAIKYLDRETISELIENYLDAHTTLKA</sequence>
<evidence type="ECO:0000313" key="1">
    <source>
        <dbReference type="EnsemblMetazoa" id="tetur02g13110.1"/>
    </source>
</evidence>
<reference evidence="2" key="1">
    <citation type="submission" date="2011-08" db="EMBL/GenBank/DDBJ databases">
        <authorList>
            <person name="Rombauts S."/>
        </authorList>
    </citation>
    <scope>NUCLEOTIDE SEQUENCE</scope>
    <source>
        <strain evidence="2">London</strain>
    </source>
</reference>
<dbReference type="EMBL" id="CAEY01000835">
    <property type="status" value="NOT_ANNOTATED_CDS"/>
    <property type="molecule type" value="Genomic_DNA"/>
</dbReference>
<organism evidence="1 2">
    <name type="scientific">Tetranychus urticae</name>
    <name type="common">Two-spotted spider mite</name>
    <dbReference type="NCBI Taxonomy" id="32264"/>
    <lineage>
        <taxon>Eukaryota</taxon>
        <taxon>Metazoa</taxon>
        <taxon>Ecdysozoa</taxon>
        <taxon>Arthropoda</taxon>
        <taxon>Chelicerata</taxon>
        <taxon>Arachnida</taxon>
        <taxon>Acari</taxon>
        <taxon>Acariformes</taxon>
        <taxon>Trombidiformes</taxon>
        <taxon>Prostigmata</taxon>
        <taxon>Eleutherengona</taxon>
        <taxon>Raphignathae</taxon>
        <taxon>Tetranychoidea</taxon>
        <taxon>Tetranychidae</taxon>
        <taxon>Tetranychus</taxon>
    </lineage>
</organism>
<dbReference type="HOGENOM" id="CLU_3392778_0_0_1"/>
<dbReference type="AlphaFoldDB" id="T1JXS9"/>
<name>T1JXS9_TETUR</name>
<protein>
    <submittedName>
        <fullName evidence="1">Uncharacterized protein</fullName>
    </submittedName>
</protein>